<dbReference type="PANTHER" id="PTHR33449:SF1">
    <property type="entry name" value="NUCLEOID-ASSOCIATED PROTEIN YBAB"/>
    <property type="match status" value="1"/>
</dbReference>
<dbReference type="GO" id="GO:0003677">
    <property type="term" value="F:DNA binding"/>
    <property type="evidence" value="ECO:0007669"/>
    <property type="project" value="UniProtKB-UniRule"/>
</dbReference>
<dbReference type="GO" id="GO:0005829">
    <property type="term" value="C:cytosol"/>
    <property type="evidence" value="ECO:0007669"/>
    <property type="project" value="TreeGrafter"/>
</dbReference>
<evidence type="ECO:0000256" key="1">
    <source>
        <dbReference type="ARBA" id="ARBA00023125"/>
    </source>
</evidence>
<evidence type="ECO:0000313" key="4">
    <source>
        <dbReference type="EMBL" id="PRZ43010.1"/>
    </source>
</evidence>
<dbReference type="InterPro" id="IPR004401">
    <property type="entry name" value="YbaB/EbfC"/>
</dbReference>
<proteinExistence type="inferred from homology"/>
<name>A0A2T1A330_9ACTN</name>
<comment type="similarity">
    <text evidence="2">Belongs to the YbaB/EbfC family.</text>
</comment>
<reference evidence="4 5" key="1">
    <citation type="submission" date="2018-03" db="EMBL/GenBank/DDBJ databases">
        <title>Genomic Encyclopedia of Archaeal and Bacterial Type Strains, Phase II (KMG-II): from individual species to whole genera.</title>
        <authorList>
            <person name="Goeker M."/>
        </authorList>
    </citation>
    <scope>NUCLEOTIDE SEQUENCE [LARGE SCALE GENOMIC DNA]</scope>
    <source>
        <strain evidence="4 5">DSM 100065</strain>
    </source>
</reference>
<sequence>MQPGGQPDMQQIMKQAQQMQEQLQKAQQEIQSATVEGSAGSGLVKVVMTGGGELQSIEIDPKAVDPDDVETLQDLIIAAVRDGSREASELAQKAMGPLAGGMGGLGLPGM</sequence>
<dbReference type="RefSeq" id="WP_106347996.1">
    <property type="nucleotide sequence ID" value="NZ_PVUE01000003.1"/>
</dbReference>
<dbReference type="PANTHER" id="PTHR33449">
    <property type="entry name" value="NUCLEOID-ASSOCIATED PROTEIN YBAB"/>
    <property type="match status" value="1"/>
</dbReference>
<evidence type="ECO:0000313" key="5">
    <source>
        <dbReference type="Proteomes" id="UP000237752"/>
    </source>
</evidence>
<keyword evidence="2" id="KW-0963">Cytoplasm</keyword>
<comment type="caution">
    <text evidence="4">The sequence shown here is derived from an EMBL/GenBank/DDBJ whole genome shotgun (WGS) entry which is preliminary data.</text>
</comment>
<protein>
    <recommendedName>
        <fullName evidence="2">Nucleoid-associated protein CLV47_10366</fullName>
    </recommendedName>
</protein>
<dbReference type="Pfam" id="PF02575">
    <property type="entry name" value="YbaB_DNA_bd"/>
    <property type="match status" value="1"/>
</dbReference>
<evidence type="ECO:0000256" key="2">
    <source>
        <dbReference type="HAMAP-Rule" id="MF_00274"/>
    </source>
</evidence>
<keyword evidence="5" id="KW-1185">Reference proteome</keyword>
<dbReference type="GO" id="GO:0043590">
    <property type="term" value="C:bacterial nucleoid"/>
    <property type="evidence" value="ECO:0007669"/>
    <property type="project" value="UniProtKB-UniRule"/>
</dbReference>
<dbReference type="Gene3D" id="3.30.1310.10">
    <property type="entry name" value="Nucleoid-associated protein YbaB-like domain"/>
    <property type="match status" value="1"/>
</dbReference>
<keyword evidence="3" id="KW-0175">Coiled coil</keyword>
<gene>
    <name evidence="4" type="ORF">CLV47_10366</name>
</gene>
<dbReference type="AlphaFoldDB" id="A0A2T1A330"/>
<dbReference type="Proteomes" id="UP000237752">
    <property type="component" value="Unassembled WGS sequence"/>
</dbReference>
<keyword evidence="1 2" id="KW-0238">DNA-binding</keyword>
<dbReference type="EMBL" id="PVUE01000003">
    <property type="protein sequence ID" value="PRZ43010.1"/>
    <property type="molecule type" value="Genomic_DNA"/>
</dbReference>
<dbReference type="OrthoDB" id="9809370at2"/>
<dbReference type="SUPFAM" id="SSF82607">
    <property type="entry name" value="YbaB-like"/>
    <property type="match status" value="1"/>
</dbReference>
<comment type="subunit">
    <text evidence="2">Homodimer.</text>
</comment>
<comment type="function">
    <text evidence="2">Binds to DNA and alters its conformation. May be involved in regulation of gene expression, nucleoid organization and DNA protection.</text>
</comment>
<dbReference type="HAMAP" id="MF_00274">
    <property type="entry name" value="DNA_YbaB_EbfC"/>
    <property type="match status" value="1"/>
</dbReference>
<organism evidence="4 5">
    <name type="scientific">Antricoccus suffuscus</name>
    <dbReference type="NCBI Taxonomy" id="1629062"/>
    <lineage>
        <taxon>Bacteria</taxon>
        <taxon>Bacillati</taxon>
        <taxon>Actinomycetota</taxon>
        <taxon>Actinomycetes</taxon>
        <taxon>Geodermatophilales</taxon>
        <taxon>Antricoccaceae</taxon>
        <taxon>Antricoccus</taxon>
    </lineage>
</organism>
<comment type="subcellular location">
    <subcellularLocation>
        <location evidence="2">Cytoplasm</location>
        <location evidence="2">Nucleoid</location>
    </subcellularLocation>
</comment>
<dbReference type="NCBIfam" id="TIGR00103">
    <property type="entry name" value="DNA_YbaB_EbfC"/>
    <property type="match status" value="1"/>
</dbReference>
<dbReference type="InterPro" id="IPR036894">
    <property type="entry name" value="YbaB-like_sf"/>
</dbReference>
<dbReference type="PIRSF" id="PIRSF004555">
    <property type="entry name" value="UCP004555"/>
    <property type="match status" value="1"/>
</dbReference>
<evidence type="ECO:0000256" key="3">
    <source>
        <dbReference type="SAM" id="Coils"/>
    </source>
</evidence>
<feature type="coiled-coil region" evidence="3">
    <location>
        <begin position="9"/>
        <end position="36"/>
    </location>
</feature>
<accession>A0A2T1A330</accession>